<protein>
    <submittedName>
        <fullName evidence="1">Uncharacterized protein</fullName>
    </submittedName>
</protein>
<evidence type="ECO:0000313" key="1">
    <source>
        <dbReference type="EMBL" id="GFY34662.1"/>
    </source>
</evidence>
<reference evidence="1" key="1">
    <citation type="submission" date="2020-08" db="EMBL/GenBank/DDBJ databases">
        <title>Multicomponent nature underlies the extraordinary mechanical properties of spider dragline silk.</title>
        <authorList>
            <person name="Kono N."/>
            <person name="Nakamura H."/>
            <person name="Mori M."/>
            <person name="Yoshida Y."/>
            <person name="Ohtoshi R."/>
            <person name="Malay A.D."/>
            <person name="Moran D.A.P."/>
            <person name="Tomita M."/>
            <person name="Numata K."/>
            <person name="Arakawa K."/>
        </authorList>
    </citation>
    <scope>NUCLEOTIDE SEQUENCE</scope>
</reference>
<gene>
    <name evidence="1" type="ORF">TNCV_1373531</name>
</gene>
<comment type="caution">
    <text evidence="1">The sequence shown here is derived from an EMBL/GenBank/DDBJ whole genome shotgun (WGS) entry which is preliminary data.</text>
</comment>
<organism evidence="1 2">
    <name type="scientific">Trichonephila clavipes</name>
    <name type="common">Golden silk orbweaver</name>
    <name type="synonym">Nephila clavipes</name>
    <dbReference type="NCBI Taxonomy" id="2585209"/>
    <lineage>
        <taxon>Eukaryota</taxon>
        <taxon>Metazoa</taxon>
        <taxon>Ecdysozoa</taxon>
        <taxon>Arthropoda</taxon>
        <taxon>Chelicerata</taxon>
        <taxon>Arachnida</taxon>
        <taxon>Araneae</taxon>
        <taxon>Araneomorphae</taxon>
        <taxon>Entelegynae</taxon>
        <taxon>Araneoidea</taxon>
        <taxon>Nephilidae</taxon>
        <taxon>Trichonephila</taxon>
    </lineage>
</organism>
<dbReference type="Proteomes" id="UP000887159">
    <property type="component" value="Unassembled WGS sequence"/>
</dbReference>
<keyword evidence="2" id="KW-1185">Reference proteome</keyword>
<name>A0A8X6WHK6_TRICX</name>
<evidence type="ECO:0000313" key="2">
    <source>
        <dbReference type="Proteomes" id="UP000887159"/>
    </source>
</evidence>
<sequence>MTALQCTNTGRHEKSEIHSGFTTFLQPRFGTLGLLVVLKLKTMKGQSFLTDREVQSSCAHGYAANQNLSLRSWIAELKPQNLIVSGSLSTSYLVLKSNTRSIDLGLPIPQNHELEDSDLVNFEPRLSDEDNTTPLFYPPTCKREGDHRSLMVKVMDSWLAYHGFEPSTTED</sequence>
<dbReference type="AlphaFoldDB" id="A0A8X6WHK6"/>
<accession>A0A8X6WHK6</accession>
<proteinExistence type="predicted"/>
<dbReference type="EMBL" id="BMAU01021426">
    <property type="protein sequence ID" value="GFY34662.1"/>
    <property type="molecule type" value="Genomic_DNA"/>
</dbReference>